<organism evidence="2 3">
    <name type="scientific">Paenibacillus puldeungensis</name>
    <dbReference type="NCBI Taxonomy" id="696536"/>
    <lineage>
        <taxon>Bacteria</taxon>
        <taxon>Bacillati</taxon>
        <taxon>Bacillota</taxon>
        <taxon>Bacilli</taxon>
        <taxon>Bacillales</taxon>
        <taxon>Paenibacillaceae</taxon>
        <taxon>Paenibacillus</taxon>
    </lineage>
</organism>
<accession>A0ABW3RX59</accession>
<evidence type="ECO:0000313" key="3">
    <source>
        <dbReference type="Proteomes" id="UP001597262"/>
    </source>
</evidence>
<keyword evidence="3" id="KW-1185">Reference proteome</keyword>
<name>A0ABW3RX59_9BACL</name>
<dbReference type="PROSITE" id="PS51257">
    <property type="entry name" value="PROKAR_LIPOPROTEIN"/>
    <property type="match status" value="1"/>
</dbReference>
<dbReference type="Proteomes" id="UP001597262">
    <property type="component" value="Unassembled WGS sequence"/>
</dbReference>
<proteinExistence type="predicted"/>
<protein>
    <submittedName>
        <fullName evidence="2">Uncharacterized protein</fullName>
    </submittedName>
</protein>
<evidence type="ECO:0000256" key="1">
    <source>
        <dbReference type="SAM" id="SignalP"/>
    </source>
</evidence>
<dbReference type="EMBL" id="JBHTLM010000007">
    <property type="protein sequence ID" value="MFD1176888.1"/>
    <property type="molecule type" value="Genomic_DNA"/>
</dbReference>
<evidence type="ECO:0000313" key="2">
    <source>
        <dbReference type="EMBL" id="MFD1176888.1"/>
    </source>
</evidence>
<reference evidence="3" key="1">
    <citation type="journal article" date="2019" name="Int. J. Syst. Evol. Microbiol.">
        <title>The Global Catalogue of Microorganisms (GCM) 10K type strain sequencing project: providing services to taxonomists for standard genome sequencing and annotation.</title>
        <authorList>
            <consortium name="The Broad Institute Genomics Platform"/>
            <consortium name="The Broad Institute Genome Sequencing Center for Infectious Disease"/>
            <person name="Wu L."/>
            <person name="Ma J."/>
        </authorList>
    </citation>
    <scope>NUCLEOTIDE SEQUENCE [LARGE SCALE GENOMIC DNA]</scope>
    <source>
        <strain evidence="3">CCUG 59189</strain>
    </source>
</reference>
<gene>
    <name evidence="2" type="ORF">ACFQ3W_11330</name>
</gene>
<sequence length="113" mass="12813">MKKTFVITLLFAFCLIVSACTADVDAESPDWAHQFIKWNGGSYRVTDEQVLHVKEKLGQVEAFTDDENYESSKTYSNAYPVGTEFHKISDVPQQEAIAVNVNGEYFKLTRVKN</sequence>
<dbReference type="RefSeq" id="WP_379319340.1">
    <property type="nucleotide sequence ID" value="NZ_JBHTLM010000007.1"/>
</dbReference>
<feature type="signal peptide" evidence="1">
    <location>
        <begin position="1"/>
        <end position="22"/>
    </location>
</feature>
<keyword evidence="1" id="KW-0732">Signal</keyword>
<comment type="caution">
    <text evidence="2">The sequence shown here is derived from an EMBL/GenBank/DDBJ whole genome shotgun (WGS) entry which is preliminary data.</text>
</comment>
<feature type="chain" id="PRO_5046007954" evidence="1">
    <location>
        <begin position="23"/>
        <end position="113"/>
    </location>
</feature>